<dbReference type="RefSeq" id="WP_217964144.1">
    <property type="nucleotide sequence ID" value="NZ_JAHTBN010000003.1"/>
</dbReference>
<feature type="compositionally biased region" description="Polar residues" evidence="1">
    <location>
        <begin position="347"/>
        <end position="358"/>
    </location>
</feature>
<feature type="region of interest" description="Disordered" evidence="1">
    <location>
        <begin position="347"/>
        <end position="375"/>
    </location>
</feature>
<gene>
    <name evidence="4" type="ORF">ACFOY1_06615</name>
</gene>
<dbReference type="Pfam" id="PF24801">
    <property type="entry name" value="FNIII-A_GpJ"/>
    <property type="match status" value="1"/>
</dbReference>
<comment type="caution">
    <text evidence="4">The sequence shown here is derived from an EMBL/GenBank/DDBJ whole genome shotgun (WGS) entry which is preliminary data.</text>
</comment>
<feature type="domain" description="Tip attachment protein J" evidence="2">
    <location>
        <begin position="580"/>
        <end position="725"/>
    </location>
</feature>
<dbReference type="InterPro" id="IPR055385">
    <property type="entry name" value="GpJ_HDII-ins2"/>
</dbReference>
<keyword evidence="5" id="KW-1185">Reference proteome</keyword>
<reference evidence="5" key="1">
    <citation type="journal article" date="2019" name="Int. J. Syst. Evol. Microbiol.">
        <title>The Global Catalogue of Microorganisms (GCM) 10K type strain sequencing project: providing services to taxonomists for standard genome sequencing and annotation.</title>
        <authorList>
            <consortium name="The Broad Institute Genomics Platform"/>
            <consortium name="The Broad Institute Genome Sequencing Center for Infectious Disease"/>
            <person name="Wu L."/>
            <person name="Ma J."/>
        </authorList>
    </citation>
    <scope>NUCLEOTIDE SEQUENCE [LARGE SCALE GENOMIC DNA]</scope>
    <source>
        <strain evidence="5">LMG 24813</strain>
    </source>
</reference>
<protein>
    <submittedName>
        <fullName evidence="4">Host specificity factor TipJ family phage tail protein</fullName>
    </submittedName>
</protein>
<sequence length="1534" mass="165433">MEVIERPTVERPPLIVYPHAMVGAGRIIEVAAFRHNETLGDYIERTGIVVPSGRIRIWHNGARVPDALWMRLIPRTGDQIVIRQLPTGGDAGKIVRTVALVALALSAPWMAAQLGFAAGTLGGAIASGAIMIGGSLLITTLLPPLTASTAAAALSASTQTNPSYTLSGGQNQARLWQPMMLIFGRCKVVPDLGANYYTEYVGDTQYLNQVFHFGLQLNEVRDEGYYIGDTPIENYQGVQLQLPDPNTGALSMFPGNVDTIQGFALNSSVVNSRTTSLNTTHISIELAASLFYVNDQGGMDARSVDLRIQYRPVGGAWVDVGLLQDAVYASHYWALMRLDSSEYGTTETQVSYGSTNPSDHTDGDTVILREGSSSGGDSDLYTPPVYGVWRWKVHPYQLGQPWAGIAPDPLISYSVTPGVRLTGAKQEPTRQTIGIDLSAGQYDVQIWKTSADVSSSRESNQLAVNQILCYQPDTANYAGQRRLAVRIQATSQLNGALNELNSITQAWAWVWTGSAWQWAPTSNPAWWFLWYVRGQRDADGNRIYGACLPDSRIDIEGIKAWGTWCDAKRLTFNYVLKDAKSVHDVLVMIARAGRASYSWQSGKLGVIWDAANLPVVAVIGPYNIKAGTFKVSYNADQTADQVVVNFVNPAKGWIPDSVRANVPNVGVLNSVVTLDFDGCTDADMAGREANLIAADQEYHYRKVQWEMDLEGLIATRGDVVEMSHDLTVWSYAGRCLALTADTVKLDKPVPTGGTGWAMLRDPENNFALVAVTADTGGTGETDVLTIVGDLPAAFHIPTDDGYGTLPIFDWAWQFDPLATPGRRIKIIDVQGGEDMGLKFTGQDDNPDYYACETNLYAYTPPKDGALLSGIVFDIDFVEGFYNSLSQRATMVVSWTVSVFAPVDVIVVVNGAQRSSTRLSTRSMTLSDLRRGDVVTVTVKPATLPNQGTPRTETYTIVGAAVAPADVTGLAIVPDGARLGLSWSSSPTPDVVGYEVRDTDAGWGTSGYLFRGDARQCLVMPGDVGVEKVWYVRAFTAAGLYSENSASISHTAATIPNVTGITFSFFDTSQTSATITMDWNGVTPEFGLNTYRVSYGSVTKDTKSTTITLPADWIGSRTFKICTVDALDRVSDGANIAIEKLAPNAPTGVRAQVIDNNVLLFWTLPEPTTLPVSHMRLKKGDAWASASDVGSKKGSFTTLQELQAGTYTYWLATVDTDGNESVPVSIVTNVAQPPDFIFHGELHSDFSSTKTNALVAGGSLLLPVDTASTWQDHFSTRSWGSPSDQATAGFPIYAQPTPTPGTYTEVFDFGTVVPSSQVTVIMDALVVAGAPILAPTIETSTDNATWSSPTNGLETFAVDFRYVRIKFIVSQSGTETALYQIKALSVRLSTKLKNDAGSVSALASDTQGTIANFNVDFIDVSSITLTPAGTVSRTAVYDFKDAPLSGTYAIDSGTVTVNVADHGLLAGQDVMLNYADIAPERVTVLLADTDSFTASVSHPDQSGSLQIYAQSMRIYLFDKDGARQDGVVSWAIRGN</sequence>
<proteinExistence type="predicted"/>
<evidence type="ECO:0000259" key="3">
    <source>
        <dbReference type="Pfam" id="PF24801"/>
    </source>
</evidence>
<evidence type="ECO:0000259" key="2">
    <source>
        <dbReference type="Pfam" id="PF13550"/>
    </source>
</evidence>
<organism evidence="4 5">
    <name type="scientific">Candidimonas humi</name>
    <dbReference type="NCBI Taxonomy" id="683355"/>
    <lineage>
        <taxon>Bacteria</taxon>
        <taxon>Pseudomonadati</taxon>
        <taxon>Pseudomonadota</taxon>
        <taxon>Betaproteobacteria</taxon>
        <taxon>Burkholderiales</taxon>
        <taxon>Alcaligenaceae</taxon>
        <taxon>Candidimonas</taxon>
    </lineage>
</organism>
<dbReference type="Pfam" id="PF13550">
    <property type="entry name" value="Phage-tail_3"/>
    <property type="match status" value="1"/>
</dbReference>
<evidence type="ECO:0000313" key="4">
    <source>
        <dbReference type="EMBL" id="MFC4200618.1"/>
    </source>
</evidence>
<evidence type="ECO:0000313" key="5">
    <source>
        <dbReference type="Proteomes" id="UP001595848"/>
    </source>
</evidence>
<dbReference type="Proteomes" id="UP001595848">
    <property type="component" value="Unassembled WGS sequence"/>
</dbReference>
<name>A0ABV8NXA4_9BURK</name>
<accession>A0ABV8NXA4</accession>
<dbReference type="NCBIfam" id="NF040662">
    <property type="entry name" value="attach_TipJ_rel"/>
    <property type="match status" value="1"/>
</dbReference>
<dbReference type="EMBL" id="JBHSBV010000002">
    <property type="protein sequence ID" value="MFC4200618.1"/>
    <property type="molecule type" value="Genomic_DNA"/>
</dbReference>
<evidence type="ECO:0000256" key="1">
    <source>
        <dbReference type="SAM" id="MobiDB-lite"/>
    </source>
</evidence>
<dbReference type="InterPro" id="IPR032876">
    <property type="entry name" value="J_dom"/>
</dbReference>
<feature type="domain" description="Tip attachment protein J HDII-ins2" evidence="3">
    <location>
        <begin position="271"/>
        <end position="321"/>
    </location>
</feature>